<sequence length="56" mass="6111">MDKLNSISLVIMGIGFLLLAKFMSGLLLQALAVSISIGFSVVAIVRSFREKKEKNL</sequence>
<feature type="transmembrane region" description="Helical" evidence="1">
    <location>
        <begin position="30"/>
        <end position="48"/>
    </location>
</feature>
<evidence type="ECO:0000313" key="2">
    <source>
        <dbReference type="EMBL" id="NMH26722.1"/>
    </source>
</evidence>
<keyword evidence="3" id="KW-1185">Reference proteome</keyword>
<proteinExistence type="predicted"/>
<organism evidence="2 3">
    <name type="scientific">Flavobacterium silvaticum</name>
    <dbReference type="NCBI Taxonomy" id="1852020"/>
    <lineage>
        <taxon>Bacteria</taxon>
        <taxon>Pseudomonadati</taxon>
        <taxon>Bacteroidota</taxon>
        <taxon>Flavobacteriia</taxon>
        <taxon>Flavobacteriales</taxon>
        <taxon>Flavobacteriaceae</taxon>
        <taxon>Flavobacterium</taxon>
    </lineage>
</organism>
<keyword evidence="1" id="KW-1133">Transmembrane helix</keyword>
<dbReference type="EMBL" id="JAAMPU010000095">
    <property type="protein sequence ID" value="NMH26722.1"/>
    <property type="molecule type" value="Genomic_DNA"/>
</dbReference>
<protein>
    <submittedName>
        <fullName evidence="2">Uncharacterized protein</fullName>
    </submittedName>
</protein>
<keyword evidence="1" id="KW-0812">Transmembrane</keyword>
<evidence type="ECO:0000256" key="1">
    <source>
        <dbReference type="SAM" id="Phobius"/>
    </source>
</evidence>
<dbReference type="Proteomes" id="UP000712080">
    <property type="component" value="Unassembled WGS sequence"/>
</dbReference>
<dbReference type="AlphaFoldDB" id="A0A972FRL8"/>
<name>A0A972FRL8_9FLAO</name>
<reference evidence="2" key="1">
    <citation type="submission" date="2020-02" db="EMBL/GenBank/DDBJ databases">
        <title>Flavobacterium sp. genome.</title>
        <authorList>
            <person name="Jung H.S."/>
            <person name="Baek J.H."/>
            <person name="Jeon C.O."/>
        </authorList>
    </citation>
    <scope>NUCLEOTIDE SEQUENCE</scope>
    <source>
        <strain evidence="2">SE-s28</strain>
    </source>
</reference>
<evidence type="ECO:0000313" key="3">
    <source>
        <dbReference type="Proteomes" id="UP000712080"/>
    </source>
</evidence>
<dbReference type="RefSeq" id="WP_169525731.1">
    <property type="nucleotide sequence ID" value="NZ_JAAMPU010000095.1"/>
</dbReference>
<gene>
    <name evidence="2" type="ORF">G6047_01655</name>
</gene>
<keyword evidence="1" id="KW-0472">Membrane</keyword>
<accession>A0A972FRL8</accession>
<comment type="caution">
    <text evidence="2">The sequence shown here is derived from an EMBL/GenBank/DDBJ whole genome shotgun (WGS) entry which is preliminary data.</text>
</comment>
<feature type="transmembrane region" description="Helical" evidence="1">
    <location>
        <begin position="7"/>
        <end position="24"/>
    </location>
</feature>